<dbReference type="InterPro" id="IPR013096">
    <property type="entry name" value="Cupin_2"/>
</dbReference>
<feature type="chain" id="PRO_5046699156" evidence="1">
    <location>
        <begin position="33"/>
        <end position="142"/>
    </location>
</feature>
<evidence type="ECO:0000313" key="3">
    <source>
        <dbReference type="EMBL" id="MBM7131831.1"/>
    </source>
</evidence>
<dbReference type="InterPro" id="IPR014710">
    <property type="entry name" value="RmlC-like_jellyroll"/>
</dbReference>
<dbReference type="PANTHER" id="PTHR38599">
    <property type="entry name" value="CUPIN DOMAIN PROTEIN (AFU_ORTHOLOGUE AFUA_3G13620)"/>
    <property type="match status" value="1"/>
</dbReference>
<organism evidence="3 4">
    <name type="scientific">Dyella mobilis</name>
    <dbReference type="NCBI Taxonomy" id="1849582"/>
    <lineage>
        <taxon>Bacteria</taxon>
        <taxon>Pseudomonadati</taxon>
        <taxon>Pseudomonadota</taxon>
        <taxon>Gammaproteobacteria</taxon>
        <taxon>Lysobacterales</taxon>
        <taxon>Rhodanobacteraceae</taxon>
        <taxon>Dyella</taxon>
    </lineage>
</organism>
<feature type="signal peptide" evidence="1">
    <location>
        <begin position="1"/>
        <end position="32"/>
    </location>
</feature>
<gene>
    <name evidence="3" type="ORF">ISS99_20085</name>
</gene>
<comment type="caution">
    <text evidence="3">The sequence shown here is derived from an EMBL/GenBank/DDBJ whole genome shotgun (WGS) entry which is preliminary data.</text>
</comment>
<dbReference type="Pfam" id="PF07883">
    <property type="entry name" value="Cupin_2"/>
    <property type="match status" value="1"/>
</dbReference>
<keyword evidence="1" id="KW-0732">Signal</keyword>
<dbReference type="Gene3D" id="2.60.120.10">
    <property type="entry name" value="Jelly Rolls"/>
    <property type="match status" value="1"/>
</dbReference>
<protein>
    <submittedName>
        <fullName evidence="3">Cupin domain-containing protein</fullName>
    </submittedName>
</protein>
<evidence type="ECO:0000259" key="2">
    <source>
        <dbReference type="Pfam" id="PF07883"/>
    </source>
</evidence>
<evidence type="ECO:0000313" key="4">
    <source>
        <dbReference type="Proteomes" id="UP001430193"/>
    </source>
</evidence>
<accession>A0ABS2KL03</accession>
<dbReference type="SUPFAM" id="SSF51182">
    <property type="entry name" value="RmlC-like cupins"/>
    <property type="match status" value="1"/>
</dbReference>
<reference evidence="3" key="1">
    <citation type="submission" date="2020-10" db="EMBL/GenBank/DDBJ databases">
        <title>Phylogeny of dyella-like bacteria.</title>
        <authorList>
            <person name="Fu J."/>
        </authorList>
    </citation>
    <scope>NUCLEOTIDE SEQUENCE</scope>
    <source>
        <strain evidence="3">DHON07</strain>
    </source>
</reference>
<proteinExistence type="predicted"/>
<dbReference type="Proteomes" id="UP001430193">
    <property type="component" value="Unassembled WGS sequence"/>
</dbReference>
<dbReference type="EMBL" id="JADIKF010000040">
    <property type="protein sequence ID" value="MBM7131831.1"/>
    <property type="molecule type" value="Genomic_DNA"/>
</dbReference>
<dbReference type="InterPro" id="IPR011051">
    <property type="entry name" value="RmlC_Cupin_sf"/>
</dbReference>
<feature type="domain" description="Cupin type-2" evidence="2">
    <location>
        <begin position="59"/>
        <end position="121"/>
    </location>
</feature>
<keyword evidence="4" id="KW-1185">Reference proteome</keyword>
<sequence length="142" mass="15485">MRLPRFRTSPRCNRLIPTAIAALLIAATPLQAAPVAPITRTVLERHPIAGTDETMEVILVVYQPGVSAPPHHHSVAGLNYVLEGSAESAYGKDAPKLYRAGETFQDLPGVPHTVFRNADAHKVLRFLIFANVHSDQPYTIAD</sequence>
<dbReference type="PANTHER" id="PTHR38599:SF1">
    <property type="entry name" value="CUPIN DOMAIN PROTEIN (AFU_ORTHOLOGUE AFUA_3G13620)"/>
    <property type="match status" value="1"/>
</dbReference>
<evidence type="ECO:0000256" key="1">
    <source>
        <dbReference type="SAM" id="SignalP"/>
    </source>
</evidence>
<name>A0ABS2KL03_9GAMM</name>